<evidence type="ECO:0000313" key="2">
    <source>
        <dbReference type="EMBL" id="PXW94720.1"/>
    </source>
</evidence>
<keyword evidence="3" id="KW-1185">Reference proteome</keyword>
<dbReference type="AlphaFoldDB" id="A0A318GXZ1"/>
<evidence type="ECO:0000256" key="1">
    <source>
        <dbReference type="SAM" id="SignalP"/>
    </source>
</evidence>
<gene>
    <name evidence="2" type="ORF">C7444_11235</name>
</gene>
<feature type="chain" id="PRO_5016362920" description="Outer membrane beta-barrel porin/alpha-amylase" evidence="1">
    <location>
        <begin position="35"/>
        <end position="253"/>
    </location>
</feature>
<keyword evidence="1" id="KW-0732">Signal</keyword>
<evidence type="ECO:0008006" key="4">
    <source>
        <dbReference type="Google" id="ProtNLM"/>
    </source>
</evidence>
<name>A0A318GXZ1_9BURK</name>
<protein>
    <recommendedName>
        <fullName evidence="4">Outer membrane beta-barrel porin/alpha-amylase</fullName>
    </recommendedName>
</protein>
<accession>A0A318GXZ1</accession>
<organism evidence="2 3">
    <name type="scientific">Sphaerotilus hippei</name>
    <dbReference type="NCBI Taxonomy" id="744406"/>
    <lineage>
        <taxon>Bacteria</taxon>
        <taxon>Pseudomonadati</taxon>
        <taxon>Pseudomonadota</taxon>
        <taxon>Betaproteobacteria</taxon>
        <taxon>Burkholderiales</taxon>
        <taxon>Sphaerotilaceae</taxon>
        <taxon>Sphaerotilus</taxon>
    </lineage>
</organism>
<sequence length="253" mass="26579">MNTVRPSIRTILPTRLPRALVALAGICCVATTHAADIGTVQQLDQREFRLLSEDLGAALSYKPLIPTAPLGTLGFDVGVAVSGTVLEHRDLLKKAAGGGSVPGTLPLASVRLDKGLPWNFDVAVAVGQVPGSNIETSGAELRWAFIPGDVLVPAVAVRAAYTRLSGVDQLQLRTSSVDLSVSKGFLLFTPYAGIGVVQVHSQAQGIATLQKERFNLNKVFVGANLNLGLINVAVEGDRTGKNTSYGVKAGLRF</sequence>
<dbReference type="RefSeq" id="WP_245909554.1">
    <property type="nucleotide sequence ID" value="NZ_QJJS01000012.1"/>
</dbReference>
<reference evidence="2 3" key="1">
    <citation type="submission" date="2018-05" db="EMBL/GenBank/DDBJ databases">
        <title>Genomic Encyclopedia of Type Strains, Phase IV (KMG-IV): sequencing the most valuable type-strain genomes for metagenomic binning, comparative biology and taxonomic classification.</title>
        <authorList>
            <person name="Goeker M."/>
        </authorList>
    </citation>
    <scope>NUCLEOTIDE SEQUENCE [LARGE SCALE GENOMIC DNA]</scope>
    <source>
        <strain evidence="2 3">DSM 566</strain>
    </source>
</reference>
<proteinExistence type="predicted"/>
<feature type="signal peptide" evidence="1">
    <location>
        <begin position="1"/>
        <end position="34"/>
    </location>
</feature>
<dbReference type="Proteomes" id="UP000247811">
    <property type="component" value="Unassembled WGS sequence"/>
</dbReference>
<dbReference type="EMBL" id="QJJS01000012">
    <property type="protein sequence ID" value="PXW94720.1"/>
    <property type="molecule type" value="Genomic_DNA"/>
</dbReference>
<comment type="caution">
    <text evidence="2">The sequence shown here is derived from an EMBL/GenBank/DDBJ whole genome shotgun (WGS) entry which is preliminary data.</text>
</comment>
<evidence type="ECO:0000313" key="3">
    <source>
        <dbReference type="Proteomes" id="UP000247811"/>
    </source>
</evidence>